<accession>A0ACA9P5I3</accession>
<proteinExistence type="predicted"/>
<protein>
    <submittedName>
        <fullName evidence="1">5180_t:CDS:1</fullName>
    </submittedName>
</protein>
<evidence type="ECO:0000313" key="1">
    <source>
        <dbReference type="EMBL" id="CAG8691800.1"/>
    </source>
</evidence>
<comment type="caution">
    <text evidence="1">The sequence shown here is derived from an EMBL/GenBank/DDBJ whole genome shotgun (WGS) entry which is preliminary data.</text>
</comment>
<evidence type="ECO:0000313" key="2">
    <source>
        <dbReference type="Proteomes" id="UP000789860"/>
    </source>
</evidence>
<reference evidence="1" key="1">
    <citation type="submission" date="2021-06" db="EMBL/GenBank/DDBJ databases">
        <authorList>
            <person name="Kallberg Y."/>
            <person name="Tangrot J."/>
            <person name="Rosling A."/>
        </authorList>
    </citation>
    <scope>NUCLEOTIDE SEQUENCE</scope>
    <source>
        <strain evidence="1">AU212A</strain>
    </source>
</reference>
<feature type="non-terminal residue" evidence="1">
    <location>
        <position position="86"/>
    </location>
</feature>
<feature type="non-terminal residue" evidence="1">
    <location>
        <position position="1"/>
    </location>
</feature>
<gene>
    <name evidence="1" type="ORF">SCALOS_LOCUS10161</name>
</gene>
<organism evidence="1 2">
    <name type="scientific">Scutellospora calospora</name>
    <dbReference type="NCBI Taxonomy" id="85575"/>
    <lineage>
        <taxon>Eukaryota</taxon>
        <taxon>Fungi</taxon>
        <taxon>Fungi incertae sedis</taxon>
        <taxon>Mucoromycota</taxon>
        <taxon>Glomeromycotina</taxon>
        <taxon>Glomeromycetes</taxon>
        <taxon>Diversisporales</taxon>
        <taxon>Gigasporaceae</taxon>
        <taxon>Scutellospora</taxon>
    </lineage>
</organism>
<sequence>ALANVGGKLLAFCYGLWEVNTDNGDYTPFFDEGSEEAKRSWSGVKAVTVIDSCVYVVAGNQLLELNTITKKIREVSNDDWGSTKFL</sequence>
<dbReference type="EMBL" id="CAJVPM010036083">
    <property type="protein sequence ID" value="CAG8691800.1"/>
    <property type="molecule type" value="Genomic_DNA"/>
</dbReference>
<keyword evidence="2" id="KW-1185">Reference proteome</keyword>
<dbReference type="Proteomes" id="UP000789860">
    <property type="component" value="Unassembled WGS sequence"/>
</dbReference>
<name>A0ACA9P5I3_9GLOM</name>